<evidence type="ECO:0000256" key="1">
    <source>
        <dbReference type="ARBA" id="ARBA00038283"/>
    </source>
</evidence>
<dbReference type="Pfam" id="PF21205">
    <property type="entry name" value="Rep3_C"/>
    <property type="match status" value="1"/>
</dbReference>
<dbReference type="GO" id="GO:0003887">
    <property type="term" value="F:DNA-directed DNA polymerase activity"/>
    <property type="evidence" value="ECO:0007669"/>
    <property type="project" value="InterPro"/>
</dbReference>
<dbReference type="SUPFAM" id="SSF46785">
    <property type="entry name" value="Winged helix' DNA-binding domain"/>
    <property type="match status" value="1"/>
</dbReference>
<feature type="domain" description="Initiator Rep protein WH1" evidence="2">
    <location>
        <begin position="26"/>
        <end position="169"/>
    </location>
</feature>
<accession>A0A220SVR5</accession>
<reference evidence="3" key="1">
    <citation type="submission" date="2017-05" db="EMBL/GenBank/DDBJ databases">
        <title>Plasmid characterization from food and waterborne Arcobacter butzleri.</title>
        <authorList>
            <person name="Girbau C."/>
            <person name="Alonso R."/>
            <person name="Fernandez-Astorga A."/>
        </authorList>
    </citation>
    <scope>NUCLEOTIDE SEQUENCE</scope>
    <source>
        <strain evidence="3">RW-13</strain>
        <plasmid evidence="3">pABRW13</plasmid>
    </source>
</reference>
<dbReference type="InterPro" id="IPR036390">
    <property type="entry name" value="WH_DNA-bd_sf"/>
</dbReference>
<dbReference type="Pfam" id="PF01051">
    <property type="entry name" value="Rep3_N"/>
    <property type="match status" value="1"/>
</dbReference>
<dbReference type="GO" id="GO:0006270">
    <property type="term" value="P:DNA replication initiation"/>
    <property type="evidence" value="ECO:0007669"/>
    <property type="project" value="InterPro"/>
</dbReference>
<dbReference type="RefSeq" id="WP_192957058.1">
    <property type="nucleotide sequence ID" value="NZ_MF136769.1"/>
</dbReference>
<organism evidence="3">
    <name type="scientific">Aliarcobacter butzleri</name>
    <dbReference type="NCBI Taxonomy" id="28197"/>
    <lineage>
        <taxon>Bacteria</taxon>
        <taxon>Pseudomonadati</taxon>
        <taxon>Campylobacterota</taxon>
        <taxon>Epsilonproteobacteria</taxon>
        <taxon>Campylobacterales</taxon>
        <taxon>Arcobacteraceae</taxon>
        <taxon>Aliarcobacter</taxon>
    </lineage>
</organism>
<name>A0A220SVR5_9BACT</name>
<keyword evidence="3" id="KW-0614">Plasmid</keyword>
<dbReference type="InterPro" id="IPR000525">
    <property type="entry name" value="Initiator_Rep_WH1"/>
</dbReference>
<sequence length="246" mass="28900">MTPREFKKLQAQKLAEQKVKPHQKISNTFIDNVINKNNANAIKTVYYLASILEKETDLQDTPDAKLKSVTIDTRQMLKYTEMSLPDIKRNIKAMQETSITFIDENQNIEEGMSLLPRYKIIPAKHKIEIDIFYRIAKMIVDVKKNYTFINTKTLMNLKSKHTLRLLPVLNKISQYDDNVAKRKKYELEDLNDLFGTKYRNLYDIQRKILAPVKEELDMNSKLTFIYEIKFDNFDVGRPKAKVSLLM</sequence>
<dbReference type="AlphaFoldDB" id="A0A220SVR5"/>
<comment type="similarity">
    <text evidence="1">Belongs to the initiator RepB protein family.</text>
</comment>
<protein>
    <recommendedName>
        <fullName evidence="2">Initiator Rep protein WH1 domain-containing protein</fullName>
    </recommendedName>
</protein>
<dbReference type="EMBL" id="MF136769">
    <property type="protein sequence ID" value="ASK37530.1"/>
    <property type="molecule type" value="Genomic_DNA"/>
</dbReference>
<dbReference type="Gene3D" id="1.10.10.10">
    <property type="entry name" value="Winged helix-like DNA-binding domain superfamily/Winged helix DNA-binding domain"/>
    <property type="match status" value="1"/>
</dbReference>
<evidence type="ECO:0000259" key="2">
    <source>
        <dbReference type="Pfam" id="PF01051"/>
    </source>
</evidence>
<evidence type="ECO:0000313" key="3">
    <source>
        <dbReference type="EMBL" id="ASK37530.1"/>
    </source>
</evidence>
<proteinExistence type="inferred from homology"/>
<geneLocation type="plasmid" evidence="3">
    <name>pABRW13</name>
</geneLocation>
<dbReference type="InterPro" id="IPR036388">
    <property type="entry name" value="WH-like_DNA-bd_sf"/>
</dbReference>